<evidence type="ECO:0000313" key="4">
    <source>
        <dbReference type="Proteomes" id="UP001501461"/>
    </source>
</evidence>
<feature type="transmembrane region" description="Helical" evidence="2">
    <location>
        <begin position="130"/>
        <end position="156"/>
    </location>
</feature>
<feature type="compositionally biased region" description="Pro residues" evidence="1">
    <location>
        <begin position="53"/>
        <end position="78"/>
    </location>
</feature>
<sequence>MSQRSPQDHEREPTDSPEPVATPRRPRRRVDPAGDTLHTGSTLKRPLTDKDAPPSPPQTSEPPASKPPASEPTAPEPLPTQVFPSSGAHAATPQPARPPAVLTEPLEDSFEDEASARAKARDRAVVGSPAVAVVMQVALAILAPITILIAILRVVASPLLLWFEYNRPGFPADQYGMDTEQRLSYGSYGLDYLFNLAPPSYLGDLTFANGNPLFTQEEVAHMADVKQVMTVTMIAGIVMAVICIVLMILLSRMRKGAIARSLFAGAIWFTAALIILAVVALLGWEAFFAGFHQIFFADGTWTFYTTDTLIRLYPGQFWIDAAIWIAALTLVTMATIIICTAPTGRRRFRNEQAQRFMESQVVSEPRVHQP</sequence>
<dbReference type="RefSeq" id="WP_343955529.1">
    <property type="nucleotide sequence ID" value="NZ_BAAAMN010000003.1"/>
</dbReference>
<dbReference type="Proteomes" id="UP001501461">
    <property type="component" value="Unassembled WGS sequence"/>
</dbReference>
<keyword evidence="2" id="KW-0472">Membrane</keyword>
<evidence type="ECO:0000256" key="2">
    <source>
        <dbReference type="SAM" id="Phobius"/>
    </source>
</evidence>
<reference evidence="4" key="1">
    <citation type="journal article" date="2019" name="Int. J. Syst. Evol. Microbiol.">
        <title>The Global Catalogue of Microorganisms (GCM) 10K type strain sequencing project: providing services to taxonomists for standard genome sequencing and annotation.</title>
        <authorList>
            <consortium name="The Broad Institute Genomics Platform"/>
            <consortium name="The Broad Institute Genome Sequencing Center for Infectious Disease"/>
            <person name="Wu L."/>
            <person name="Ma J."/>
        </authorList>
    </citation>
    <scope>NUCLEOTIDE SEQUENCE [LARGE SCALE GENOMIC DNA]</scope>
    <source>
        <strain evidence="4">JCM 13595</strain>
    </source>
</reference>
<feature type="transmembrane region" description="Helical" evidence="2">
    <location>
        <begin position="262"/>
        <end position="284"/>
    </location>
</feature>
<evidence type="ECO:0000313" key="3">
    <source>
        <dbReference type="EMBL" id="GAA2024873.1"/>
    </source>
</evidence>
<feature type="region of interest" description="Disordered" evidence="1">
    <location>
        <begin position="1"/>
        <end position="101"/>
    </location>
</feature>
<feature type="transmembrane region" description="Helical" evidence="2">
    <location>
        <begin position="321"/>
        <end position="341"/>
    </location>
</feature>
<keyword evidence="4" id="KW-1185">Reference proteome</keyword>
<keyword evidence="2" id="KW-1133">Transmembrane helix</keyword>
<keyword evidence="2" id="KW-0812">Transmembrane</keyword>
<dbReference type="EMBL" id="BAAAMN010000003">
    <property type="protein sequence ID" value="GAA2024873.1"/>
    <property type="molecule type" value="Genomic_DNA"/>
</dbReference>
<comment type="caution">
    <text evidence="3">The sequence shown here is derived from an EMBL/GenBank/DDBJ whole genome shotgun (WGS) entry which is preliminary data.</text>
</comment>
<protein>
    <recommendedName>
        <fullName evidence="5">TIGR01906 family membrane protein</fullName>
    </recommendedName>
</protein>
<dbReference type="InterPro" id="IPR010178">
    <property type="entry name" value="Lit"/>
</dbReference>
<feature type="transmembrane region" description="Helical" evidence="2">
    <location>
        <begin position="228"/>
        <end position="250"/>
    </location>
</feature>
<evidence type="ECO:0000256" key="1">
    <source>
        <dbReference type="SAM" id="MobiDB-lite"/>
    </source>
</evidence>
<proteinExistence type="predicted"/>
<accession>A0ABP5FHG8</accession>
<feature type="compositionally biased region" description="Basic and acidic residues" evidence="1">
    <location>
        <begin position="1"/>
        <end position="14"/>
    </location>
</feature>
<evidence type="ECO:0008006" key="5">
    <source>
        <dbReference type="Google" id="ProtNLM"/>
    </source>
</evidence>
<gene>
    <name evidence="3" type="ORF">GCM10009720_00760</name>
</gene>
<name>A0ABP5FHG8_9MICC</name>
<dbReference type="NCBIfam" id="TIGR01906">
    <property type="entry name" value="integ_TIGR01906"/>
    <property type="match status" value="1"/>
</dbReference>
<dbReference type="Pfam" id="PF07314">
    <property type="entry name" value="Lit"/>
    <property type="match status" value="1"/>
</dbReference>
<organism evidence="3 4">
    <name type="scientific">Yaniella flava</name>
    <dbReference type="NCBI Taxonomy" id="287930"/>
    <lineage>
        <taxon>Bacteria</taxon>
        <taxon>Bacillati</taxon>
        <taxon>Actinomycetota</taxon>
        <taxon>Actinomycetes</taxon>
        <taxon>Micrococcales</taxon>
        <taxon>Micrococcaceae</taxon>
        <taxon>Yaniella</taxon>
    </lineage>
</organism>